<evidence type="ECO:0000313" key="3">
    <source>
        <dbReference type="Proteomes" id="UP000823772"/>
    </source>
</evidence>
<evidence type="ECO:0000259" key="1">
    <source>
        <dbReference type="Pfam" id="PF02602"/>
    </source>
</evidence>
<organism evidence="2 3">
    <name type="scientific">Candidatus Merdivivens faecigallinarum</name>
    <dbReference type="NCBI Taxonomy" id="2840871"/>
    <lineage>
        <taxon>Bacteria</taxon>
        <taxon>Pseudomonadati</taxon>
        <taxon>Bacteroidota</taxon>
        <taxon>Bacteroidia</taxon>
        <taxon>Bacteroidales</taxon>
        <taxon>Muribaculaceae</taxon>
        <taxon>Muribaculaceae incertae sedis</taxon>
        <taxon>Candidatus Merdivivens</taxon>
    </lineage>
</organism>
<feature type="domain" description="Tetrapyrrole biosynthesis uroporphyrinogen III synthase" evidence="1">
    <location>
        <begin position="19"/>
        <end position="234"/>
    </location>
</feature>
<dbReference type="Gene3D" id="3.40.50.10090">
    <property type="match status" value="2"/>
</dbReference>
<reference evidence="2" key="2">
    <citation type="journal article" date="2021" name="PeerJ">
        <title>Extensive microbial diversity within the chicken gut microbiome revealed by metagenomics and culture.</title>
        <authorList>
            <person name="Gilroy R."/>
            <person name="Ravi A."/>
            <person name="Getino M."/>
            <person name="Pursley I."/>
            <person name="Horton D.L."/>
            <person name="Alikhan N.F."/>
            <person name="Baker D."/>
            <person name="Gharbi K."/>
            <person name="Hall N."/>
            <person name="Watson M."/>
            <person name="Adriaenssens E.M."/>
            <person name="Foster-Nyarko E."/>
            <person name="Jarju S."/>
            <person name="Secka A."/>
            <person name="Antonio M."/>
            <person name="Oren A."/>
            <person name="Chaudhuri R.R."/>
            <person name="La Ragione R."/>
            <person name="Hildebrand F."/>
            <person name="Pallen M.J."/>
        </authorList>
    </citation>
    <scope>NUCLEOTIDE SEQUENCE</scope>
    <source>
        <strain evidence="2">B3-2255</strain>
    </source>
</reference>
<dbReference type="GO" id="GO:0033014">
    <property type="term" value="P:tetrapyrrole biosynthetic process"/>
    <property type="evidence" value="ECO:0007669"/>
    <property type="project" value="InterPro"/>
</dbReference>
<dbReference type="Pfam" id="PF02602">
    <property type="entry name" value="HEM4"/>
    <property type="match status" value="1"/>
</dbReference>
<dbReference type="InterPro" id="IPR003754">
    <property type="entry name" value="4pyrrol_synth_uPrphyn_synth"/>
</dbReference>
<protein>
    <submittedName>
        <fullName evidence="2">Uroporphyrinogen-III synthase</fullName>
    </submittedName>
</protein>
<dbReference type="InterPro" id="IPR036108">
    <property type="entry name" value="4pyrrol_syn_uPrphyn_synt_sf"/>
</dbReference>
<dbReference type="AlphaFoldDB" id="A0A9D9J0I3"/>
<sequence>MKIEKILIAQPAPANGSPYNEIVSKYGVEVDFHPFCKLETISAREFRAQRISILDYTAIVFTGRTTIDSFFKICEELRITIPDSMKYFCVSEAVAMYLQKHIVYRKRKVFYGDGTPSSIISLIGPKHKGEKFLIAQSDNASHDLENMLAAAGLETKTAVFIKTVYTDLKAIDMSRYQMIVFYNPSDIKSLFESYPDFKQEGMLFATFGKPTAKAMSEYGLSVEVEAPTPEAPSIARALSLYFASHHDEN</sequence>
<dbReference type="Proteomes" id="UP000823772">
    <property type="component" value="Unassembled WGS sequence"/>
</dbReference>
<name>A0A9D9J0I3_9BACT</name>
<reference evidence="2" key="1">
    <citation type="submission" date="2020-10" db="EMBL/GenBank/DDBJ databases">
        <authorList>
            <person name="Gilroy R."/>
        </authorList>
    </citation>
    <scope>NUCLEOTIDE SEQUENCE</scope>
    <source>
        <strain evidence="2">B3-2255</strain>
    </source>
</reference>
<dbReference type="EMBL" id="JADILY010000001">
    <property type="protein sequence ID" value="MBO8480928.1"/>
    <property type="molecule type" value="Genomic_DNA"/>
</dbReference>
<comment type="caution">
    <text evidence="2">The sequence shown here is derived from an EMBL/GenBank/DDBJ whole genome shotgun (WGS) entry which is preliminary data.</text>
</comment>
<proteinExistence type="predicted"/>
<evidence type="ECO:0000313" key="2">
    <source>
        <dbReference type="EMBL" id="MBO8480928.1"/>
    </source>
</evidence>
<accession>A0A9D9J0I3</accession>
<gene>
    <name evidence="2" type="ORF">IAC87_00040</name>
</gene>
<dbReference type="CDD" id="cd06578">
    <property type="entry name" value="HemD"/>
    <property type="match status" value="1"/>
</dbReference>
<dbReference type="GO" id="GO:0004852">
    <property type="term" value="F:uroporphyrinogen-III synthase activity"/>
    <property type="evidence" value="ECO:0007669"/>
    <property type="project" value="InterPro"/>
</dbReference>
<dbReference type="SUPFAM" id="SSF69618">
    <property type="entry name" value="HemD-like"/>
    <property type="match status" value="1"/>
</dbReference>